<dbReference type="EMBL" id="JAUDCG010000011">
    <property type="protein sequence ID" value="MDM8156729.1"/>
    <property type="molecule type" value="Genomic_DNA"/>
</dbReference>
<evidence type="ECO:0000256" key="9">
    <source>
        <dbReference type="PROSITE-ProRule" id="PRU10141"/>
    </source>
</evidence>
<feature type="domain" description="Protein kinase" evidence="11">
    <location>
        <begin position="43"/>
        <end position="317"/>
    </location>
</feature>
<dbReference type="PANTHER" id="PTHR43289">
    <property type="entry name" value="MITOGEN-ACTIVATED PROTEIN KINASE KINASE KINASE 20-RELATED"/>
    <property type="match status" value="1"/>
</dbReference>
<keyword evidence="14" id="KW-1185">Reference proteome</keyword>
<dbReference type="SMART" id="SM00740">
    <property type="entry name" value="PASTA"/>
    <property type="match status" value="3"/>
</dbReference>
<dbReference type="Pfam" id="PF00069">
    <property type="entry name" value="Pkinase"/>
    <property type="match status" value="1"/>
</dbReference>
<keyword evidence="5" id="KW-0418">Kinase</keyword>
<comment type="caution">
    <text evidence="13">The sequence shown here is derived from an EMBL/GenBank/DDBJ whole genome shotgun (WGS) entry which is preliminary data.</text>
</comment>
<evidence type="ECO:0000313" key="14">
    <source>
        <dbReference type="Proteomes" id="UP001529340"/>
    </source>
</evidence>
<dbReference type="PROSITE" id="PS51178">
    <property type="entry name" value="PASTA"/>
    <property type="match status" value="3"/>
</dbReference>
<dbReference type="InterPro" id="IPR011009">
    <property type="entry name" value="Kinase-like_dom_sf"/>
</dbReference>
<dbReference type="Proteomes" id="UP001529340">
    <property type="component" value="Unassembled WGS sequence"/>
</dbReference>
<keyword evidence="6 9" id="KW-0067">ATP-binding</keyword>
<evidence type="ECO:0000256" key="7">
    <source>
        <dbReference type="ARBA" id="ARBA00047899"/>
    </source>
</evidence>
<dbReference type="PROSITE" id="PS50011">
    <property type="entry name" value="PROTEIN_KINASE_DOM"/>
    <property type="match status" value="1"/>
</dbReference>
<dbReference type="InterPro" id="IPR000719">
    <property type="entry name" value="Prot_kinase_dom"/>
</dbReference>
<dbReference type="CDD" id="cd14014">
    <property type="entry name" value="STKc_PknB_like"/>
    <property type="match status" value="1"/>
</dbReference>
<dbReference type="Gene3D" id="1.10.510.10">
    <property type="entry name" value="Transferase(Phosphotransferase) domain 1"/>
    <property type="match status" value="1"/>
</dbReference>
<feature type="domain" description="PASTA" evidence="12">
    <location>
        <begin position="445"/>
        <end position="511"/>
    </location>
</feature>
<accession>A0ABT7UAU5</accession>
<evidence type="ECO:0000256" key="1">
    <source>
        <dbReference type="ARBA" id="ARBA00012513"/>
    </source>
</evidence>
<reference evidence="13 14" key="2">
    <citation type="submission" date="2023-06" db="EMBL/GenBank/DDBJ databases">
        <title>Identification and characterization of horizontal gene transfer across gut microbiota members of farm animals based on homology search.</title>
        <authorList>
            <person name="Schwarzerova J."/>
            <person name="Nykrynova M."/>
            <person name="Jureckova K."/>
            <person name="Cejkova D."/>
            <person name="Rychlik I."/>
        </authorList>
    </citation>
    <scope>NUCLEOTIDE SEQUENCE [LARGE SCALE GENOMIC DNA]</scope>
    <source>
        <strain evidence="13 14">ET39</strain>
    </source>
</reference>
<keyword evidence="10" id="KW-1133">Transmembrane helix</keyword>
<feature type="transmembrane region" description="Helical" evidence="10">
    <location>
        <begin position="342"/>
        <end position="363"/>
    </location>
</feature>
<dbReference type="EC" id="2.7.11.1" evidence="1"/>
<keyword evidence="4 9" id="KW-0547">Nucleotide-binding</keyword>
<dbReference type="SUPFAM" id="SSF56112">
    <property type="entry name" value="Protein kinase-like (PK-like)"/>
    <property type="match status" value="1"/>
</dbReference>
<dbReference type="RefSeq" id="WP_289607197.1">
    <property type="nucleotide sequence ID" value="NZ_JAUDCG010000011.1"/>
</dbReference>
<comment type="catalytic activity">
    <reaction evidence="8">
        <text>L-seryl-[protein] + ATP = O-phospho-L-seryl-[protein] + ADP + H(+)</text>
        <dbReference type="Rhea" id="RHEA:17989"/>
        <dbReference type="Rhea" id="RHEA-COMP:9863"/>
        <dbReference type="Rhea" id="RHEA-COMP:11604"/>
        <dbReference type="ChEBI" id="CHEBI:15378"/>
        <dbReference type="ChEBI" id="CHEBI:29999"/>
        <dbReference type="ChEBI" id="CHEBI:30616"/>
        <dbReference type="ChEBI" id="CHEBI:83421"/>
        <dbReference type="ChEBI" id="CHEBI:456216"/>
        <dbReference type="EC" id="2.7.11.1"/>
    </reaction>
</comment>
<dbReference type="PANTHER" id="PTHR43289:SF34">
    <property type="entry name" value="SERINE_THREONINE-PROTEIN KINASE YBDM-RELATED"/>
    <property type="match status" value="1"/>
</dbReference>
<evidence type="ECO:0000256" key="8">
    <source>
        <dbReference type="ARBA" id="ARBA00048679"/>
    </source>
</evidence>
<keyword evidence="10" id="KW-0472">Membrane</keyword>
<feature type="domain" description="PASTA" evidence="12">
    <location>
        <begin position="377"/>
        <end position="444"/>
    </location>
</feature>
<dbReference type="PROSITE" id="PS00107">
    <property type="entry name" value="PROTEIN_KINASE_ATP"/>
    <property type="match status" value="1"/>
</dbReference>
<feature type="binding site" evidence="9">
    <location>
        <position position="72"/>
    </location>
    <ligand>
        <name>ATP</name>
        <dbReference type="ChEBI" id="CHEBI:30616"/>
    </ligand>
</feature>
<evidence type="ECO:0000256" key="5">
    <source>
        <dbReference type="ARBA" id="ARBA00022777"/>
    </source>
</evidence>
<keyword evidence="3" id="KW-0808">Transferase</keyword>
<evidence type="ECO:0000256" key="4">
    <source>
        <dbReference type="ARBA" id="ARBA00022741"/>
    </source>
</evidence>
<dbReference type="Gene3D" id="3.30.10.20">
    <property type="match status" value="3"/>
</dbReference>
<name>A0ABT7UAU5_9FIRM</name>
<reference evidence="13 14" key="3">
    <citation type="submission" date="2023-06" db="EMBL/GenBank/DDBJ databases">
        <authorList>
            <person name="Zeman M."/>
            <person name="Kubasova T."/>
            <person name="Jahodarova E."/>
            <person name="Nykrynova M."/>
            <person name="Rychlik I."/>
        </authorList>
    </citation>
    <scope>NUCLEOTIDE SEQUENCE [LARGE SCALE GENOMIC DNA]</scope>
    <source>
        <strain evidence="13 14">ET39</strain>
    </source>
</reference>
<dbReference type="Pfam" id="PF03793">
    <property type="entry name" value="PASTA"/>
    <property type="match status" value="3"/>
</dbReference>
<dbReference type="InterPro" id="IPR017441">
    <property type="entry name" value="Protein_kinase_ATP_BS"/>
</dbReference>
<feature type="domain" description="PASTA" evidence="12">
    <location>
        <begin position="575"/>
        <end position="641"/>
    </location>
</feature>
<keyword evidence="2" id="KW-0723">Serine/threonine-protein kinase</keyword>
<evidence type="ECO:0000256" key="2">
    <source>
        <dbReference type="ARBA" id="ARBA00022527"/>
    </source>
</evidence>
<proteinExistence type="predicted"/>
<evidence type="ECO:0000256" key="6">
    <source>
        <dbReference type="ARBA" id="ARBA00022840"/>
    </source>
</evidence>
<keyword evidence="10" id="KW-0812">Transmembrane</keyword>
<dbReference type="SMART" id="SM00219">
    <property type="entry name" value="TyrKc"/>
    <property type="match status" value="1"/>
</dbReference>
<dbReference type="Gene3D" id="3.30.200.20">
    <property type="entry name" value="Phosphorylase Kinase, domain 1"/>
    <property type="match status" value="1"/>
</dbReference>
<evidence type="ECO:0000259" key="12">
    <source>
        <dbReference type="PROSITE" id="PS51178"/>
    </source>
</evidence>
<protein>
    <recommendedName>
        <fullName evidence="1">non-specific serine/threonine protein kinase</fullName>
        <ecNumber evidence="1">2.7.11.1</ecNumber>
    </recommendedName>
</protein>
<dbReference type="InterPro" id="IPR020635">
    <property type="entry name" value="Tyr_kinase_cat_dom"/>
</dbReference>
<dbReference type="InterPro" id="IPR005543">
    <property type="entry name" value="PASTA_dom"/>
</dbReference>
<evidence type="ECO:0000313" key="13">
    <source>
        <dbReference type="EMBL" id="MDM8156729.1"/>
    </source>
</evidence>
<dbReference type="InterPro" id="IPR008266">
    <property type="entry name" value="Tyr_kinase_AS"/>
</dbReference>
<organism evidence="13 14">
    <name type="scientific">Amedibacillus dolichus</name>
    <dbReference type="NCBI Taxonomy" id="31971"/>
    <lineage>
        <taxon>Bacteria</taxon>
        <taxon>Bacillati</taxon>
        <taxon>Bacillota</taxon>
        <taxon>Erysipelotrichia</taxon>
        <taxon>Erysipelotrichales</taxon>
        <taxon>Erysipelotrichaceae</taxon>
        <taxon>Amedibacillus</taxon>
    </lineage>
</organism>
<reference evidence="14" key="1">
    <citation type="submission" date="2023-06" db="EMBL/GenBank/DDBJ databases">
        <title>Identification and characterization of horizontal gene transfer across gut microbiota members of farm animals based on homology search.</title>
        <authorList>
            <person name="Zeman M."/>
            <person name="Kubasova T."/>
            <person name="Jahodarova E."/>
            <person name="Nykrynova M."/>
            <person name="Rychlik I."/>
        </authorList>
    </citation>
    <scope>NUCLEOTIDE SEQUENCE [LARGE SCALE GENOMIC DNA]</scope>
    <source>
        <strain evidence="14">ET39</strain>
    </source>
</reference>
<dbReference type="PROSITE" id="PS00109">
    <property type="entry name" value="PROTEIN_KINASE_TYR"/>
    <property type="match status" value="1"/>
</dbReference>
<evidence type="ECO:0000259" key="11">
    <source>
        <dbReference type="PROSITE" id="PS50011"/>
    </source>
</evidence>
<evidence type="ECO:0000256" key="10">
    <source>
        <dbReference type="SAM" id="Phobius"/>
    </source>
</evidence>
<evidence type="ECO:0000256" key="3">
    <source>
        <dbReference type="ARBA" id="ARBA00022679"/>
    </source>
</evidence>
<dbReference type="CDD" id="cd06577">
    <property type="entry name" value="PASTA_pknB"/>
    <property type="match status" value="3"/>
</dbReference>
<gene>
    <name evidence="13" type="ORF">QUV96_03645</name>
</gene>
<comment type="catalytic activity">
    <reaction evidence="7">
        <text>L-threonyl-[protein] + ATP = O-phospho-L-threonyl-[protein] + ADP + H(+)</text>
        <dbReference type="Rhea" id="RHEA:46608"/>
        <dbReference type="Rhea" id="RHEA-COMP:11060"/>
        <dbReference type="Rhea" id="RHEA-COMP:11605"/>
        <dbReference type="ChEBI" id="CHEBI:15378"/>
        <dbReference type="ChEBI" id="CHEBI:30013"/>
        <dbReference type="ChEBI" id="CHEBI:30616"/>
        <dbReference type="ChEBI" id="CHEBI:61977"/>
        <dbReference type="ChEBI" id="CHEBI:456216"/>
        <dbReference type="EC" id="2.7.11.1"/>
    </reaction>
</comment>
<sequence>MRCYHCMEEYSDTLDCCPHCHKTKESRTEPYQLLPGTLLNDRFYIGDMLGYGGFGITYIGWDALLCQKVAIKEYLPMHLAGRNAHQERIVIYDKDRRKLFEQGRQRFRMEAQRLALFRKESAIITVYHTFEENDTAYLVMEYVEGDTIESLVKRDGVMSAQQVREIMIPLLTVLNKVHEKGIIHRDIAPDNIYITKDGKVKLLDFGAAYSVSATAVGTSQSISMIIKRGYAPQEQYRSPSLVGPYSDVYSAAATMYYMLCGIAPQDSMERDDHEALIEPCELREGIDRNLNHAIMNALILDHEQRTQSAWQLCEELKSRRAVRRKRVKERRSRFQASSRSRLAVSIATTVSFALCMALVFTLLDARMLPSGGHKVLAAEQTYMPGLLNEDLDSARQKAEAAGLQLLVTAKKEDDRLPSGIVLSQSERPGTIVVKGSVITVSVSRGRDYRLVENVTYMPLSQAKERLETAGFPVDVVYEDRRDHQKDTVISQSVAPYSSAQQGDTITLHVAREKRPSKPLNERMPAHMEVQEAVEWLAARDSYLIVTGYVESTEAEGTILSWKEGEQGVEVQVSSGPARTVVNDVELLVKEEAYAQLQRDGIRIETRQEYSDYIDAAYVLKQSIDPGTVIQSGDTIVLTISKGSYQPASPSLILEDTTEEENDPSSAQDQPEVVEEVEKEEIQYEWTPWTTDAFLSEDPTYEVETKTQYAIYGHIQTTAVSEEHLEGYTLIDKEDTHTYSQWSSWSDYIDGTAPADSDLVQYSETETQYRYFVWDCPLETRTPQCRCYPFAGYKCPGCLKDADVYSERLVWNAPPELHGKYYLTMLNGRGSWAIHWFGDTNDDLFYSEDSLIAGHRYRQRTREPLYRYIYESDHATPWQDAYMSSSESGRVVTRTLYRYRLKV</sequence>